<keyword evidence="4" id="KW-1185">Reference proteome</keyword>
<dbReference type="AlphaFoldDB" id="A0A2U1PHV6"/>
<dbReference type="PANTHER" id="PTHR14523:SF1">
    <property type="entry name" value="HOMOLOGOUS RECOMBINATION OB-FOLD PROTEIN"/>
    <property type="match status" value="1"/>
</dbReference>
<feature type="region of interest" description="Disordered" evidence="1">
    <location>
        <begin position="1"/>
        <end position="35"/>
    </location>
</feature>
<organism evidence="3 4">
    <name type="scientific">Artemisia annua</name>
    <name type="common">Sweet wormwood</name>
    <dbReference type="NCBI Taxonomy" id="35608"/>
    <lineage>
        <taxon>Eukaryota</taxon>
        <taxon>Viridiplantae</taxon>
        <taxon>Streptophyta</taxon>
        <taxon>Embryophyta</taxon>
        <taxon>Tracheophyta</taxon>
        <taxon>Spermatophyta</taxon>
        <taxon>Magnoliopsida</taxon>
        <taxon>eudicotyledons</taxon>
        <taxon>Gunneridae</taxon>
        <taxon>Pentapetalae</taxon>
        <taxon>asterids</taxon>
        <taxon>campanulids</taxon>
        <taxon>Asterales</taxon>
        <taxon>Asteraceae</taxon>
        <taxon>Asteroideae</taxon>
        <taxon>Anthemideae</taxon>
        <taxon>Artemisiinae</taxon>
        <taxon>Artemisia</taxon>
    </lineage>
</organism>
<comment type="caution">
    <text evidence="3">The sequence shown here is derived from an EMBL/GenBank/DDBJ whole genome shotgun (WGS) entry which is preliminary data.</text>
</comment>
<dbReference type="GO" id="GO:0000725">
    <property type="term" value="P:recombinational repair"/>
    <property type="evidence" value="ECO:0007669"/>
    <property type="project" value="InterPro"/>
</dbReference>
<sequence length="114" mass="12743">MDKSDNFKNLIRPYNNHHQSRDITPTLENLHSSHDPEKEVRIIPGPAGIVQLAKHRKQADISEGDIKRFINKGKVDQVIAIIKSCTPNALSDLTVTLKDLSGSMFGAIHHKIIN</sequence>
<dbReference type="InterPro" id="IPR028045">
    <property type="entry name" value="HROB"/>
</dbReference>
<accession>A0A2U1PHV6</accession>
<reference evidence="3 4" key="1">
    <citation type="journal article" date="2018" name="Mol. Plant">
        <title>The genome of Artemisia annua provides insight into the evolution of Asteraceae family and artemisinin biosynthesis.</title>
        <authorList>
            <person name="Shen Q."/>
            <person name="Zhang L."/>
            <person name="Liao Z."/>
            <person name="Wang S."/>
            <person name="Yan T."/>
            <person name="Shi P."/>
            <person name="Liu M."/>
            <person name="Fu X."/>
            <person name="Pan Q."/>
            <person name="Wang Y."/>
            <person name="Lv Z."/>
            <person name="Lu X."/>
            <person name="Zhang F."/>
            <person name="Jiang W."/>
            <person name="Ma Y."/>
            <person name="Chen M."/>
            <person name="Hao X."/>
            <person name="Li L."/>
            <person name="Tang Y."/>
            <person name="Lv G."/>
            <person name="Zhou Y."/>
            <person name="Sun X."/>
            <person name="Brodelius P.E."/>
            <person name="Rose J.K.C."/>
            <person name="Tang K."/>
        </authorList>
    </citation>
    <scope>NUCLEOTIDE SEQUENCE [LARGE SCALE GENOMIC DNA]</scope>
    <source>
        <strain evidence="4">cv. Huhao1</strain>
        <tissue evidence="3">Leaf</tissue>
    </source>
</reference>
<proteinExistence type="predicted"/>
<evidence type="ECO:0000256" key="1">
    <source>
        <dbReference type="SAM" id="MobiDB-lite"/>
    </source>
</evidence>
<name>A0A2U1PHV6_ARTAN</name>
<dbReference type="EMBL" id="PKPP01001135">
    <property type="protein sequence ID" value="PWA85329.1"/>
    <property type="molecule type" value="Genomic_DNA"/>
</dbReference>
<dbReference type="Pfam" id="PF15072">
    <property type="entry name" value="HROB"/>
    <property type="match status" value="1"/>
</dbReference>
<feature type="domain" description="Homologous recombination OB-fold protein OB-fold" evidence="2">
    <location>
        <begin position="74"/>
        <end position="113"/>
    </location>
</feature>
<evidence type="ECO:0000259" key="2">
    <source>
        <dbReference type="Pfam" id="PF15072"/>
    </source>
</evidence>
<gene>
    <name evidence="3" type="ORF">CTI12_AA151210</name>
</gene>
<dbReference type="InterPro" id="IPR058570">
    <property type="entry name" value="HROB_OB"/>
</dbReference>
<evidence type="ECO:0000313" key="3">
    <source>
        <dbReference type="EMBL" id="PWA85329.1"/>
    </source>
</evidence>
<protein>
    <recommendedName>
        <fullName evidence="2">Homologous recombination OB-fold protein OB-fold domain-containing protein</fullName>
    </recommendedName>
</protein>
<dbReference type="Proteomes" id="UP000245207">
    <property type="component" value="Unassembled WGS sequence"/>
</dbReference>
<dbReference type="OrthoDB" id="550780at2759"/>
<evidence type="ECO:0000313" key="4">
    <source>
        <dbReference type="Proteomes" id="UP000245207"/>
    </source>
</evidence>
<dbReference type="PANTHER" id="PTHR14523">
    <property type="entry name" value="UNCHARACTERIZED PROTEIN C17ORF53 HOMOLOG"/>
    <property type="match status" value="1"/>
</dbReference>